<dbReference type="NCBIfam" id="TIGR02606">
    <property type="entry name" value="antidote_CC2985"/>
    <property type="match status" value="1"/>
</dbReference>
<dbReference type="PANTHER" id="PTHR36582:SF2">
    <property type="entry name" value="ANTITOXIN PARD"/>
    <property type="match status" value="1"/>
</dbReference>
<dbReference type="RefSeq" id="WP_146912970.1">
    <property type="nucleotide sequence ID" value="NZ_CP042344.1"/>
</dbReference>
<dbReference type="OrthoDB" id="9815501at2"/>
<dbReference type="AlphaFoldDB" id="A0A5B8RXM0"/>
<protein>
    <submittedName>
        <fullName evidence="3">Type II toxin-antitoxin system ParD family antitoxin</fullName>
    </submittedName>
</protein>
<keyword evidence="4" id="KW-1185">Reference proteome</keyword>
<evidence type="ECO:0000313" key="4">
    <source>
        <dbReference type="Proteomes" id="UP000321199"/>
    </source>
</evidence>
<organism evidence="3 4">
    <name type="scientific">Comamonas flocculans</name>
    <dbReference type="NCBI Taxonomy" id="2597701"/>
    <lineage>
        <taxon>Bacteria</taxon>
        <taxon>Pseudomonadati</taxon>
        <taxon>Pseudomonadota</taxon>
        <taxon>Betaproteobacteria</taxon>
        <taxon>Burkholderiales</taxon>
        <taxon>Comamonadaceae</taxon>
        <taxon>Comamonas</taxon>
    </lineage>
</organism>
<dbReference type="GO" id="GO:0006355">
    <property type="term" value="P:regulation of DNA-templated transcription"/>
    <property type="evidence" value="ECO:0007669"/>
    <property type="project" value="InterPro"/>
</dbReference>
<dbReference type="SUPFAM" id="SSF47598">
    <property type="entry name" value="Ribbon-helix-helix"/>
    <property type="match status" value="1"/>
</dbReference>
<keyword evidence="2" id="KW-1277">Toxin-antitoxin system</keyword>
<reference evidence="3 4" key="1">
    <citation type="submission" date="2019-07" db="EMBL/GenBank/DDBJ databases">
        <title>Complete genome sequence of Comamonas sp. NLF 7-7 isolated from livestock.</title>
        <authorList>
            <person name="Kim D.H."/>
            <person name="Kim J.G."/>
        </authorList>
    </citation>
    <scope>NUCLEOTIDE SEQUENCE [LARGE SCALE GENOMIC DNA]</scope>
    <source>
        <strain evidence="3 4">NLF 7-7</strain>
    </source>
</reference>
<dbReference type="InterPro" id="IPR022789">
    <property type="entry name" value="ParD"/>
</dbReference>
<dbReference type="Gene3D" id="6.10.10.120">
    <property type="entry name" value="Antitoxin ParD1-like"/>
    <property type="match status" value="1"/>
</dbReference>
<comment type="similarity">
    <text evidence="1">Belongs to the ParD antitoxin family.</text>
</comment>
<dbReference type="KEGG" id="cof:FOZ74_10240"/>
<sequence>MRNPSVFLGQHFTGFIEAQVQDGCHGSASDVIRAGLRLLEEHESKVKALQDALNAGLESGEPRLFDSDAFLRRMHARNGQAVPAVSAGEGRSYREDLQRRHGCEDAVSCFDISGLLYQVEWIRKVERPGGLAGQER</sequence>
<evidence type="ECO:0000256" key="2">
    <source>
        <dbReference type="ARBA" id="ARBA00022649"/>
    </source>
</evidence>
<dbReference type="EMBL" id="CP042344">
    <property type="protein sequence ID" value="QEA13378.1"/>
    <property type="molecule type" value="Genomic_DNA"/>
</dbReference>
<evidence type="ECO:0000256" key="1">
    <source>
        <dbReference type="ARBA" id="ARBA00008580"/>
    </source>
</evidence>
<evidence type="ECO:0000313" key="3">
    <source>
        <dbReference type="EMBL" id="QEA13378.1"/>
    </source>
</evidence>
<dbReference type="Proteomes" id="UP000321199">
    <property type="component" value="Chromosome"/>
</dbReference>
<dbReference type="InterPro" id="IPR010985">
    <property type="entry name" value="Ribbon_hlx_hlx"/>
</dbReference>
<dbReference type="PANTHER" id="PTHR36582">
    <property type="entry name" value="ANTITOXIN PARD"/>
    <property type="match status" value="1"/>
</dbReference>
<proteinExistence type="inferred from homology"/>
<name>A0A5B8RXM0_9BURK</name>
<dbReference type="InterPro" id="IPR038296">
    <property type="entry name" value="ParD_sf"/>
</dbReference>
<dbReference type="Pfam" id="PF03693">
    <property type="entry name" value="ParD_antitoxin"/>
    <property type="match status" value="1"/>
</dbReference>
<gene>
    <name evidence="3" type="ORF">FOZ74_10240</name>
</gene>
<accession>A0A5B8RXM0</accession>